<evidence type="ECO:0000313" key="1">
    <source>
        <dbReference type="EMBL" id="CCH55898.1"/>
    </source>
</evidence>
<reference evidence="1 2" key="1">
    <citation type="journal article" date="2012" name="J. Bacteriol.">
        <title>Genome Sequence of the Filamentous Bacterium Fibrisoma limi BUZ 3T.</title>
        <authorList>
            <person name="Filippini M."/>
            <person name="Qi W."/>
            <person name="Jaenicke S."/>
            <person name="Goesmann A."/>
            <person name="Smits T.H."/>
            <person name="Bagheri H.C."/>
        </authorList>
    </citation>
    <scope>NUCLEOTIDE SEQUENCE [LARGE SCALE GENOMIC DNA]</scope>
    <source>
        <strain evidence="2">BUZ 3T</strain>
    </source>
</reference>
<dbReference type="AlphaFoldDB" id="I2GPS0"/>
<proteinExistence type="predicted"/>
<dbReference type="InterPro" id="IPR009003">
    <property type="entry name" value="Peptidase_S1_PA"/>
</dbReference>
<gene>
    <name evidence="1" type="ORF">BN8_05196</name>
</gene>
<dbReference type="Gene3D" id="2.40.10.10">
    <property type="entry name" value="Trypsin-like serine proteases"/>
    <property type="match status" value="1"/>
</dbReference>
<dbReference type="RefSeq" id="WP_009284463.1">
    <property type="nucleotide sequence ID" value="NZ_CAIT01000009.1"/>
</dbReference>
<dbReference type="SUPFAM" id="SSF50494">
    <property type="entry name" value="Trypsin-like serine proteases"/>
    <property type="match status" value="1"/>
</dbReference>
<comment type="caution">
    <text evidence="1">The sequence shown here is derived from an EMBL/GenBank/DDBJ whole genome shotgun (WGS) entry which is preliminary data.</text>
</comment>
<dbReference type="eggNOG" id="COG4322">
    <property type="taxonomic scope" value="Bacteria"/>
</dbReference>
<protein>
    <recommendedName>
        <fullName evidence="3">Serine protease</fullName>
    </recommendedName>
</protein>
<dbReference type="OrthoDB" id="9157175at2"/>
<organism evidence="1 2">
    <name type="scientific">Fibrisoma limi BUZ 3</name>
    <dbReference type="NCBI Taxonomy" id="1185876"/>
    <lineage>
        <taxon>Bacteria</taxon>
        <taxon>Pseudomonadati</taxon>
        <taxon>Bacteroidota</taxon>
        <taxon>Cytophagia</taxon>
        <taxon>Cytophagales</taxon>
        <taxon>Spirosomataceae</taxon>
        <taxon>Fibrisoma</taxon>
    </lineage>
</organism>
<accession>I2GPS0</accession>
<evidence type="ECO:0008006" key="3">
    <source>
        <dbReference type="Google" id="ProtNLM"/>
    </source>
</evidence>
<keyword evidence="2" id="KW-1185">Reference proteome</keyword>
<evidence type="ECO:0000313" key="2">
    <source>
        <dbReference type="Proteomes" id="UP000009309"/>
    </source>
</evidence>
<sequence length="357" mass="38999">MAEEQNPPSEREKWETEKAFRDRELTLKEREQAVKEAELKLKTNDATTSAWRNPVVVAILTAAMAAAGNAIVSSINGSEQRILEKQRSEQTRILEMIKTGNPDKAAENLKFLLEAGLITDQSVKDSLRRYLAERRPGSGPTLPSEFGKLTPGIIGNDDAISADTLPPGVLKKASESVGQLLFYDKAGKQISQSTAFLVSENLLLTLDFGSELPASTIKFRMNNGGKLTSYNVILPAVEQARTGSELRHLLLRVRGNPGAKHGFLNLSTRAPRIDESLSIIMFRADTRKFVVTQTADCKVQKIDSNFLYHLCDTGPGSAGAVLLSANGSRVIGIHVGADRSGKYAVRADVIRRQSKIL</sequence>
<dbReference type="InterPro" id="IPR043504">
    <property type="entry name" value="Peptidase_S1_PA_chymotrypsin"/>
</dbReference>
<dbReference type="Proteomes" id="UP000009309">
    <property type="component" value="Unassembled WGS sequence"/>
</dbReference>
<dbReference type="EMBL" id="CAIT01000009">
    <property type="protein sequence ID" value="CCH55898.1"/>
    <property type="molecule type" value="Genomic_DNA"/>
</dbReference>
<name>I2GPS0_9BACT</name>